<accession>A0ACB8H6S3</accession>
<comment type="caution">
    <text evidence="1">The sequence shown here is derived from an EMBL/GenBank/DDBJ whole genome shotgun (WGS) entry which is preliminary data.</text>
</comment>
<name>A0ACB8H6S3_PSICU</name>
<evidence type="ECO:0000313" key="2">
    <source>
        <dbReference type="Proteomes" id="UP000664032"/>
    </source>
</evidence>
<keyword evidence="2" id="KW-1185">Reference proteome</keyword>
<gene>
    <name evidence="1" type="ORF">JR316_0005468</name>
</gene>
<sequence length="906" mass="99683">MHWRIQYMNIRSLSDRVSVLLSFAFPTLDVGTWLVPGPKRGGSMRTQAMGPFVGGPGMWDRRCLMGRLVLGRQRLVQRGRLGRSIDEVEMQTLDAEADTDATATASKSVTFSENQNRNVNVKGSWSSGARSSSTVTASVTATATSTSTTMTVRRRPSNESIKESIALKPRVLGVFVPSLPVELWALIFGYSCAAYFNRPSASSSDDRETKNKSDNDSTWASAPAPASPSIPQHIRRAQYTARLRHADAISRVCRLWNLVVQEAMYEVVWIGSARQGRLVAERLGGDACLEGLRGGEVSTTVFAGGRGEKKRKMGWFGRVRGRSRMATKDSNIAQPSPVSASSLKSTSAPTISQVRSCNPGIHIRALHIETPSMERCSPHDLLLILQHCPRLETFVDARSVRRPMHPLVLSLSPVAPFAASRVQALETHTDSDLLTTDALLDTLLARPLKKLTWTNYEYDVMNHDGGHRFYEDVLARRLGAQGGVGEGLEELEVVVSGKSAFGMGSRNTSEERQWGVHFGDGGDEEEEELNQNGMGLSFVTHFESRVSALKLTQLTARYTTTTTTTRSFVSHSPTSSDIDGPTLTLPALRTLTVTLDNTTFAVLSTWSMPLLTALCITSADFGYRGNGFRAFFEMHGAKIKQLELGHSSADLGQEEAWVTQRPSDSSTATSSPQNEPPSIPLAAWCPNLSTFICSADAEWSWLSPDWIAPHVLLPAHPGLERIGVRGVERRVRSDWEDAERRAGGAYVYEVVDGVVRVGASSDAGVRNGGEDYPFFMLAEQFGSLLRREAFPSLARVCDMSWESDMIRKSGRLSPSMAFSDSCSLSLSPPLPSSPRMHWLPSSPPKKHSIKGVHAERVRRVERAQKRQIDRFWGGVLKSCEERGIRLENWRGEEVILAVQGEDSGCR</sequence>
<dbReference type="Proteomes" id="UP000664032">
    <property type="component" value="Unassembled WGS sequence"/>
</dbReference>
<proteinExistence type="predicted"/>
<protein>
    <submittedName>
        <fullName evidence="1">Uncharacterized protein</fullName>
    </submittedName>
</protein>
<organism evidence="1 2">
    <name type="scientific">Psilocybe cubensis</name>
    <name type="common">Psychedelic mushroom</name>
    <name type="synonym">Stropharia cubensis</name>
    <dbReference type="NCBI Taxonomy" id="181762"/>
    <lineage>
        <taxon>Eukaryota</taxon>
        <taxon>Fungi</taxon>
        <taxon>Dikarya</taxon>
        <taxon>Basidiomycota</taxon>
        <taxon>Agaricomycotina</taxon>
        <taxon>Agaricomycetes</taxon>
        <taxon>Agaricomycetidae</taxon>
        <taxon>Agaricales</taxon>
        <taxon>Agaricineae</taxon>
        <taxon>Strophariaceae</taxon>
        <taxon>Psilocybe</taxon>
    </lineage>
</organism>
<dbReference type="EMBL" id="JAFIQS020000004">
    <property type="protein sequence ID" value="KAH9483362.1"/>
    <property type="molecule type" value="Genomic_DNA"/>
</dbReference>
<reference evidence="1" key="1">
    <citation type="submission" date="2021-10" db="EMBL/GenBank/DDBJ databases">
        <title>Psilocybe cubensis genome.</title>
        <authorList>
            <person name="Mckernan K.J."/>
            <person name="Crawford S."/>
            <person name="Trippe A."/>
            <person name="Kane L.T."/>
            <person name="Mclaughlin S."/>
        </authorList>
    </citation>
    <scope>NUCLEOTIDE SEQUENCE</scope>
    <source>
        <strain evidence="1">MGC-MH-2018</strain>
    </source>
</reference>
<evidence type="ECO:0000313" key="1">
    <source>
        <dbReference type="EMBL" id="KAH9483362.1"/>
    </source>
</evidence>